<feature type="transmembrane region" description="Helical" evidence="1">
    <location>
        <begin position="228"/>
        <end position="244"/>
    </location>
</feature>
<dbReference type="Proteomes" id="UP001232063">
    <property type="component" value="Unassembled WGS sequence"/>
</dbReference>
<keyword evidence="1" id="KW-0812">Transmembrane</keyword>
<evidence type="ECO:0000313" key="3">
    <source>
        <dbReference type="Proteomes" id="UP001232063"/>
    </source>
</evidence>
<protein>
    <submittedName>
        <fullName evidence="2">Uncharacterized protein</fullName>
    </submittedName>
</protein>
<sequence>MKDIIPKSDITKICICLVLLKCLVIIFSDCNQSGPNSPFAEYPFQYSLNVNPDEIDIATIAKNYNDGYGFAANKGYYARKDKQITAWRTSFPIFIHIICQRAYTVAYHKNIELTPADPYFKAYAAMIQIISILFFGASVYSFHRIASLFLQNEKLASLTTIVYGLHPVVLYYVGSMTCYENIALPIVIIVVGVYYRYINFQEDPSLRLLIGTCVLASFATLIRPHTTLIFYGLGGIVILSALSKRKKIRFYFSNKVFLYLVIGTWLLMIIVQIPIFYKNYALFGKIFISNQAGFNLLLGHNEYARGSWLGNSGVGTSWDAYVVRQIPNIAELNEYQEAQARKKIALDWIATNPTKEIELSLRKIAIFFLPDNYLHPKEVNLAMTFTGLIHALFFIGLFIYSYNLIRSRFGYEILTQVMPFLVVIVTLLFSIIFFVDHRWRYYADPFMLLIAIHTLFIFKAKFLNKEKAKYNSV</sequence>
<feature type="transmembrane region" description="Helical" evidence="1">
    <location>
        <begin position="381"/>
        <end position="405"/>
    </location>
</feature>
<dbReference type="AlphaFoldDB" id="A0AAE3R9S9"/>
<reference evidence="2" key="1">
    <citation type="submission" date="2023-05" db="EMBL/GenBank/DDBJ databases">
        <authorList>
            <person name="Zhang X."/>
        </authorList>
    </citation>
    <scope>NUCLEOTIDE SEQUENCE</scope>
    <source>
        <strain evidence="2">BD1B2-1</strain>
    </source>
</reference>
<evidence type="ECO:0000313" key="2">
    <source>
        <dbReference type="EMBL" id="MDJ1504099.1"/>
    </source>
</evidence>
<keyword evidence="3" id="KW-1185">Reference proteome</keyword>
<comment type="caution">
    <text evidence="2">The sequence shown here is derived from an EMBL/GenBank/DDBJ whole genome shotgun (WGS) entry which is preliminary data.</text>
</comment>
<feature type="transmembrane region" description="Helical" evidence="1">
    <location>
        <begin position="256"/>
        <end position="277"/>
    </location>
</feature>
<gene>
    <name evidence="2" type="ORF">QNI22_25785</name>
</gene>
<dbReference type="EMBL" id="JASJOU010000010">
    <property type="protein sequence ID" value="MDJ1504099.1"/>
    <property type="molecule type" value="Genomic_DNA"/>
</dbReference>
<feature type="transmembrane region" description="Helical" evidence="1">
    <location>
        <begin position="417"/>
        <end position="435"/>
    </location>
</feature>
<feature type="transmembrane region" description="Helical" evidence="1">
    <location>
        <begin position="205"/>
        <end position="222"/>
    </location>
</feature>
<accession>A0AAE3R9S9</accession>
<keyword evidence="1" id="KW-1133">Transmembrane helix</keyword>
<feature type="transmembrane region" description="Helical" evidence="1">
    <location>
        <begin position="441"/>
        <end position="458"/>
    </location>
</feature>
<dbReference type="RefSeq" id="WP_314515017.1">
    <property type="nucleotide sequence ID" value="NZ_JASJOU010000010.1"/>
</dbReference>
<name>A0AAE3R9S9_9BACT</name>
<proteinExistence type="predicted"/>
<feature type="transmembrane region" description="Helical" evidence="1">
    <location>
        <begin position="122"/>
        <end position="143"/>
    </location>
</feature>
<feature type="transmembrane region" description="Helical" evidence="1">
    <location>
        <begin position="179"/>
        <end position="198"/>
    </location>
</feature>
<keyword evidence="1" id="KW-0472">Membrane</keyword>
<feature type="transmembrane region" description="Helical" evidence="1">
    <location>
        <begin position="155"/>
        <end position="173"/>
    </location>
</feature>
<organism evidence="2 3">
    <name type="scientific">Xanthocytophaga agilis</name>
    <dbReference type="NCBI Taxonomy" id="3048010"/>
    <lineage>
        <taxon>Bacteria</taxon>
        <taxon>Pseudomonadati</taxon>
        <taxon>Bacteroidota</taxon>
        <taxon>Cytophagia</taxon>
        <taxon>Cytophagales</taxon>
        <taxon>Rhodocytophagaceae</taxon>
        <taxon>Xanthocytophaga</taxon>
    </lineage>
</organism>
<evidence type="ECO:0000256" key="1">
    <source>
        <dbReference type="SAM" id="Phobius"/>
    </source>
</evidence>